<comment type="caution">
    <text evidence="1">The sequence shown here is derived from an EMBL/GenBank/DDBJ whole genome shotgun (WGS) entry which is preliminary data.</text>
</comment>
<dbReference type="AlphaFoldDB" id="A0A5J4VZK4"/>
<evidence type="ECO:0000313" key="2">
    <source>
        <dbReference type="Proteomes" id="UP000324800"/>
    </source>
</evidence>
<dbReference type="EMBL" id="SNRW01004223">
    <property type="protein sequence ID" value="KAA6387830.1"/>
    <property type="molecule type" value="Genomic_DNA"/>
</dbReference>
<sequence length="737" mass="85816">MYYNEQIRPRTAISQLTFNSDLKSSFSNQSSILNSFSIQYPRFESNNTVPGHLSVDAGSFQTSANGAVGLNKLIVQEQQGHIFDPNVFDKYDALERINLTRSSIPGIAERLQRQYQRVLRAKEIYIRVKQYEYAHQQVSTNILITDKQKKIQRKIMNRSKQEKSYRMSLIILIASRLAVIQDCLAEHRAKCMIQRLSKEAAKNFNDARKEKENKKRRIILIKAFQVIERVLGRFVTSRKYLEAKFQRQIILQFLQKAHADLLFKIRFMQYREKLLRIKNHFVTCIVGEQARMEGLDNMWLQEEQRLLNAIEPPVINISKYPNPSKFQRHRDLATEEAIKIEIEQQTDNTLTQTINTNITLENTMNTLTMNATRTFKEEQLGADAVVGLNPIILQPVDADVRKSKVRALPKSLLFTPSTRQFQLQNINQRSSLNIQEASLPLDSSFKTEQSSYREIFQMYQNESFQQPIYIIDNETLTQYNPLIPVLRGKNTMSLVMQSAQHKYDICTQKMAELNISIEDVVKGNNILNKATTSPKTSRMNQATSGPIVMKINDLVRAVQNYIRTIANGQKSKEDDHFLDLLKDESKRSQFEGQKDKSTNQEAKILVPYNIRRKIYIEIQIYFRFLYLYCIWHQEQQKKLVRQLSDSITSINNSTQRRRRKSSIVTLPQNLAIKKDNGNLIALAGELAALEANQKKWDQVKKQHILPFFRLSRLCINAMVLRGMKEAIKFFRKNRIQF</sequence>
<gene>
    <name evidence="1" type="ORF">EZS28_016644</name>
</gene>
<evidence type="ECO:0000313" key="1">
    <source>
        <dbReference type="EMBL" id="KAA6387830.1"/>
    </source>
</evidence>
<reference evidence="1 2" key="1">
    <citation type="submission" date="2019-03" db="EMBL/GenBank/DDBJ databases">
        <title>Single cell metagenomics reveals metabolic interactions within the superorganism composed of flagellate Streblomastix strix and complex community of Bacteroidetes bacteria on its surface.</title>
        <authorList>
            <person name="Treitli S.C."/>
            <person name="Kolisko M."/>
            <person name="Husnik F."/>
            <person name="Keeling P."/>
            <person name="Hampl V."/>
        </authorList>
    </citation>
    <scope>NUCLEOTIDE SEQUENCE [LARGE SCALE GENOMIC DNA]</scope>
    <source>
        <strain evidence="1">ST1C</strain>
    </source>
</reference>
<protein>
    <submittedName>
        <fullName evidence="1">Uncharacterized protein</fullName>
    </submittedName>
</protein>
<accession>A0A5J4VZK4</accession>
<organism evidence="1 2">
    <name type="scientific">Streblomastix strix</name>
    <dbReference type="NCBI Taxonomy" id="222440"/>
    <lineage>
        <taxon>Eukaryota</taxon>
        <taxon>Metamonada</taxon>
        <taxon>Preaxostyla</taxon>
        <taxon>Oxymonadida</taxon>
        <taxon>Streblomastigidae</taxon>
        <taxon>Streblomastix</taxon>
    </lineage>
</organism>
<proteinExistence type="predicted"/>
<name>A0A5J4VZK4_9EUKA</name>
<dbReference type="Proteomes" id="UP000324800">
    <property type="component" value="Unassembled WGS sequence"/>
</dbReference>